<organism evidence="2 3">
    <name type="scientific">Macrostomum lignano</name>
    <dbReference type="NCBI Taxonomy" id="282301"/>
    <lineage>
        <taxon>Eukaryota</taxon>
        <taxon>Metazoa</taxon>
        <taxon>Spiralia</taxon>
        <taxon>Lophotrochozoa</taxon>
        <taxon>Platyhelminthes</taxon>
        <taxon>Rhabditophora</taxon>
        <taxon>Macrostomorpha</taxon>
        <taxon>Macrostomida</taxon>
        <taxon>Macrostomidae</taxon>
        <taxon>Macrostomum</taxon>
    </lineage>
</organism>
<feature type="chain" id="PRO_5009318763" evidence="1">
    <location>
        <begin position="36"/>
        <end position="151"/>
    </location>
</feature>
<dbReference type="AlphaFoldDB" id="A0A1I8FP25"/>
<evidence type="ECO:0000313" key="3">
    <source>
        <dbReference type="WBParaSite" id="maker-unitig_40761-snap-gene-0.2-mRNA-1"/>
    </source>
</evidence>
<dbReference type="WBParaSite" id="maker-unitig_40761-snap-gene-0.2-mRNA-1">
    <property type="protein sequence ID" value="maker-unitig_40761-snap-gene-0.2-mRNA-1"/>
    <property type="gene ID" value="maker-unitig_40761-snap-gene-0.2"/>
</dbReference>
<keyword evidence="1" id="KW-0732">Signal</keyword>
<evidence type="ECO:0000313" key="2">
    <source>
        <dbReference type="Proteomes" id="UP000095280"/>
    </source>
</evidence>
<protein>
    <submittedName>
        <fullName evidence="3">Secreted protein</fullName>
    </submittedName>
</protein>
<accession>A0A1I8FP25</accession>
<feature type="signal peptide" evidence="1">
    <location>
        <begin position="1"/>
        <end position="35"/>
    </location>
</feature>
<name>A0A1I8FP25_9PLAT</name>
<reference evidence="3" key="1">
    <citation type="submission" date="2016-11" db="UniProtKB">
        <authorList>
            <consortium name="WormBaseParasite"/>
        </authorList>
    </citation>
    <scope>IDENTIFICATION</scope>
</reference>
<proteinExistence type="predicted"/>
<evidence type="ECO:0000256" key="1">
    <source>
        <dbReference type="SAM" id="SignalP"/>
    </source>
</evidence>
<keyword evidence="2" id="KW-1185">Reference proteome</keyword>
<sequence>MNSHINAAGCRLHCAGVRAAFQLLLASSAAAAARSSESSCLLMFFECCGVTNQTDITGPDTLWTRSHRGEFNGKLCRRCRSPACRMKATRSELLGKQDLEQCRRFTLGGPACPNTGNGVVTEKIRSEAGTTALKFRISSFLKPWTTGELNI</sequence>
<dbReference type="Proteomes" id="UP000095280">
    <property type="component" value="Unplaced"/>
</dbReference>